<dbReference type="OrthoDB" id="9800167at2"/>
<dbReference type="InParanoid" id="E6W5D8"/>
<comment type="cofactor">
    <cofactor evidence="5">
        <name>FAD</name>
        <dbReference type="ChEBI" id="CHEBI:57692"/>
    </cofactor>
    <text evidence="5">Binds 1 FAD per subunit.</text>
</comment>
<dbReference type="InterPro" id="IPR001100">
    <property type="entry name" value="Pyr_nuc-diS_OxRdtase"/>
</dbReference>
<evidence type="ECO:0000259" key="8">
    <source>
        <dbReference type="Pfam" id="PF07992"/>
    </source>
</evidence>
<feature type="domain" description="FAD/NAD(P)-binding" evidence="8">
    <location>
        <begin position="5"/>
        <end position="319"/>
    </location>
</feature>
<dbReference type="Gene3D" id="3.30.390.30">
    <property type="match status" value="1"/>
</dbReference>
<evidence type="ECO:0000256" key="1">
    <source>
        <dbReference type="ARBA" id="ARBA00007532"/>
    </source>
</evidence>
<dbReference type="RefSeq" id="WP_013504758.1">
    <property type="nucleotide sequence ID" value="NC_014836.1"/>
</dbReference>
<organism evidence="9 10">
    <name type="scientific">Desulfurispirillum indicum (strain ATCC BAA-1389 / DSM 22839 / S5)</name>
    <dbReference type="NCBI Taxonomy" id="653733"/>
    <lineage>
        <taxon>Bacteria</taxon>
        <taxon>Pseudomonadati</taxon>
        <taxon>Chrysiogenota</taxon>
        <taxon>Chrysiogenia</taxon>
        <taxon>Chrysiogenales</taxon>
        <taxon>Chrysiogenaceae</taxon>
        <taxon>Desulfurispirillum</taxon>
    </lineage>
</organism>
<feature type="binding site" evidence="5">
    <location>
        <position position="50"/>
    </location>
    <ligand>
        <name>FAD</name>
        <dbReference type="ChEBI" id="CHEBI:57692"/>
    </ligand>
</feature>
<dbReference type="InterPro" id="IPR036188">
    <property type="entry name" value="FAD/NAD-bd_sf"/>
</dbReference>
<evidence type="ECO:0000313" key="9">
    <source>
        <dbReference type="EMBL" id="ADU64869.1"/>
    </source>
</evidence>
<keyword evidence="5" id="KW-0547">Nucleotide-binding</keyword>
<evidence type="ECO:0000256" key="6">
    <source>
        <dbReference type="PIRSR" id="PIRSR000350-4"/>
    </source>
</evidence>
<feature type="binding site" evidence="5">
    <location>
        <begin position="176"/>
        <end position="183"/>
    </location>
    <ligand>
        <name>NAD(+)</name>
        <dbReference type="ChEBI" id="CHEBI:57540"/>
    </ligand>
</feature>
<dbReference type="NCBIfam" id="NF004939">
    <property type="entry name" value="PRK06292.1-1"/>
    <property type="match status" value="1"/>
</dbReference>
<dbReference type="HOGENOM" id="CLU_016755_0_3_0"/>
<dbReference type="EC" id="1.8.1.4" evidence="9"/>
<feature type="binding site" evidence="5">
    <location>
        <begin position="139"/>
        <end position="141"/>
    </location>
    <ligand>
        <name>FAD</name>
        <dbReference type="ChEBI" id="CHEBI:57692"/>
    </ligand>
</feature>
<dbReference type="EMBL" id="CP002432">
    <property type="protein sequence ID" value="ADU64869.1"/>
    <property type="molecule type" value="Genomic_DNA"/>
</dbReference>
<dbReference type="eggNOG" id="COG1249">
    <property type="taxonomic scope" value="Bacteria"/>
</dbReference>
<dbReference type="Gene3D" id="3.50.50.60">
    <property type="entry name" value="FAD/NAD(P)-binding domain"/>
    <property type="match status" value="2"/>
</dbReference>
<sequence length="466" mass="50749">MREVDVAIIGAGSAGLTAFSEVNRVTENVVIIEAGVGGTTCARVGCMPSKVMIQVAEDFHRREYLATEGIMGAEHLRLDIPAAMAHVRKMRDRFVASVMGGTVARAGDRYIRGKARFCGMNILDVDGQKIKAGKVILATGSRPFVPEGWERLPVPVYTSDTLFEQEDFPASLAVMGTGVIGLELGQALARMGVEVTAFGRSGRVAGITDPELNTSAVTAYSREFPLRFSRDIRVEPIAGASKVRIVWPEGSVEVDGILAAQGRRPNLDDLGLEPLDIPRDEHGIPLFDPQTMQVGDLPLFIAGDVTGSLPVLHEASDEGRIAGYNAVNSVQRFRRKTPLLVVFTDPNVMQVGQTYQQLRDAGTPFEVGQVSFEGQGRSLVMGRNCGLLRVYGHRDSGALLGAEMMGPAGEHIAHELAWAMERGLDVFEMIRLPFYHPVVEEGLRTALRELAARVDRRKARWELSFA</sequence>
<dbReference type="InterPro" id="IPR016156">
    <property type="entry name" value="FAD/NAD-linked_Rdtase_dimer_sf"/>
</dbReference>
<feature type="domain" description="Pyridine nucleotide-disulphide oxidoreductase dimerisation" evidence="7">
    <location>
        <begin position="341"/>
        <end position="446"/>
    </location>
</feature>
<accession>E6W5D8</accession>
<keyword evidence="2" id="KW-0285">Flavoprotein</keyword>
<evidence type="ECO:0000313" key="10">
    <source>
        <dbReference type="Proteomes" id="UP000002572"/>
    </source>
</evidence>
<dbReference type="KEGG" id="din:Selin_0110"/>
<dbReference type="AlphaFoldDB" id="E6W5D8"/>
<dbReference type="PANTHER" id="PTHR43014">
    <property type="entry name" value="MERCURIC REDUCTASE"/>
    <property type="match status" value="1"/>
</dbReference>
<keyword evidence="10" id="KW-1185">Reference proteome</keyword>
<dbReference type="Pfam" id="PF02852">
    <property type="entry name" value="Pyr_redox_dim"/>
    <property type="match status" value="1"/>
</dbReference>
<gene>
    <name evidence="9" type="ordered locus">Selin_0110</name>
</gene>
<dbReference type="InterPro" id="IPR023753">
    <property type="entry name" value="FAD/NAD-binding_dom"/>
</dbReference>
<dbReference type="GO" id="GO:0003955">
    <property type="term" value="F:NAD(P)H dehydrogenase (quinone) activity"/>
    <property type="evidence" value="ECO:0007669"/>
    <property type="project" value="TreeGrafter"/>
</dbReference>
<evidence type="ECO:0000256" key="2">
    <source>
        <dbReference type="ARBA" id="ARBA00022630"/>
    </source>
</evidence>
<feature type="disulfide bond" description="Redox-active" evidence="6">
    <location>
        <begin position="41"/>
        <end position="46"/>
    </location>
</feature>
<dbReference type="PRINTS" id="PR00368">
    <property type="entry name" value="FADPNR"/>
</dbReference>
<evidence type="ECO:0000256" key="3">
    <source>
        <dbReference type="ARBA" id="ARBA00022827"/>
    </source>
</evidence>
<dbReference type="PIRSF" id="PIRSF000350">
    <property type="entry name" value="Mercury_reductase_MerA"/>
    <property type="match status" value="1"/>
</dbReference>
<keyword evidence="9" id="KW-0560">Oxidoreductase</keyword>
<dbReference type="InterPro" id="IPR004099">
    <property type="entry name" value="Pyr_nucl-diS_OxRdtase_dimer"/>
</dbReference>
<protein>
    <submittedName>
        <fullName evidence="9">Dihydrolipoyl dehydrogenase</fullName>
        <ecNumber evidence="9">1.8.1.4</ecNumber>
    </submittedName>
</protein>
<dbReference type="STRING" id="653733.Selin_0110"/>
<feature type="active site" description="Proton acceptor" evidence="4">
    <location>
        <position position="436"/>
    </location>
</feature>
<dbReference type="GO" id="GO:0050660">
    <property type="term" value="F:flavin adenine dinucleotide binding"/>
    <property type="evidence" value="ECO:0007669"/>
    <property type="project" value="TreeGrafter"/>
</dbReference>
<dbReference type="PRINTS" id="PR00411">
    <property type="entry name" value="PNDRDTASEI"/>
</dbReference>
<keyword evidence="3 5" id="KW-0274">FAD</keyword>
<feature type="binding site" evidence="5">
    <location>
        <position position="304"/>
    </location>
    <ligand>
        <name>FAD</name>
        <dbReference type="ChEBI" id="CHEBI:57692"/>
    </ligand>
</feature>
<dbReference type="Proteomes" id="UP000002572">
    <property type="component" value="Chromosome"/>
</dbReference>
<proteinExistence type="inferred from homology"/>
<comment type="similarity">
    <text evidence="1">Belongs to the class-I pyridine nucleotide-disulfide oxidoreductase family.</text>
</comment>
<dbReference type="SUPFAM" id="SSF55424">
    <property type="entry name" value="FAD/NAD-linked reductases, dimerisation (C-terminal) domain"/>
    <property type="match status" value="1"/>
</dbReference>
<reference evidence="9 10" key="1">
    <citation type="submission" date="2010-12" db="EMBL/GenBank/DDBJ databases">
        <title>Complete sequence of Desulfurispirillum indicum S5.</title>
        <authorList>
            <consortium name="US DOE Joint Genome Institute"/>
            <person name="Lucas S."/>
            <person name="Copeland A."/>
            <person name="Lapidus A."/>
            <person name="Cheng J.-F."/>
            <person name="Goodwin L."/>
            <person name="Pitluck S."/>
            <person name="Chertkov O."/>
            <person name="Held B."/>
            <person name="Detter J.C."/>
            <person name="Han C."/>
            <person name="Tapia R."/>
            <person name="Land M."/>
            <person name="Hauser L."/>
            <person name="Kyrpides N."/>
            <person name="Ivanova N."/>
            <person name="Mikhailova N."/>
            <person name="Haggblom M."/>
            <person name="Rauschenbach I."/>
            <person name="Bini E."/>
            <person name="Woyke T."/>
        </authorList>
    </citation>
    <scope>NUCLEOTIDE SEQUENCE [LARGE SCALE GENOMIC DNA]</scope>
    <source>
        <strain evidence="10">ATCC BAA-1389 / DSM 22839 / S5</strain>
    </source>
</reference>
<name>E6W5D8_DESIS</name>
<dbReference type="SUPFAM" id="SSF51905">
    <property type="entry name" value="FAD/NAD(P)-binding domain"/>
    <property type="match status" value="1"/>
</dbReference>
<evidence type="ECO:0000256" key="4">
    <source>
        <dbReference type="PIRSR" id="PIRSR000350-2"/>
    </source>
</evidence>
<dbReference type="Pfam" id="PF07992">
    <property type="entry name" value="Pyr_redox_2"/>
    <property type="match status" value="1"/>
</dbReference>
<evidence type="ECO:0000256" key="5">
    <source>
        <dbReference type="PIRSR" id="PIRSR000350-3"/>
    </source>
</evidence>
<keyword evidence="5" id="KW-0520">NAD</keyword>
<dbReference type="GO" id="GO:0004148">
    <property type="term" value="F:dihydrolipoyl dehydrogenase (NADH) activity"/>
    <property type="evidence" value="ECO:0007669"/>
    <property type="project" value="UniProtKB-EC"/>
</dbReference>
<feature type="binding site" evidence="5">
    <location>
        <position position="262"/>
    </location>
    <ligand>
        <name>NAD(+)</name>
        <dbReference type="ChEBI" id="CHEBI:57540"/>
    </ligand>
</feature>
<dbReference type="PANTHER" id="PTHR43014:SF4">
    <property type="entry name" value="PYRIDINE NUCLEOTIDE-DISULFIDE OXIDOREDUCTASE RCLA-RELATED"/>
    <property type="match status" value="1"/>
</dbReference>
<evidence type="ECO:0000259" key="7">
    <source>
        <dbReference type="Pfam" id="PF02852"/>
    </source>
</evidence>